<dbReference type="InterPro" id="IPR007157">
    <property type="entry name" value="PspA_VIPP1"/>
</dbReference>
<dbReference type="EMBL" id="AUZY01012520">
    <property type="protein sequence ID" value="EQD29606.1"/>
    <property type="molecule type" value="Genomic_DNA"/>
</dbReference>
<dbReference type="AlphaFoldDB" id="T0Y3I3"/>
<feature type="region of interest" description="Disordered" evidence="3">
    <location>
        <begin position="104"/>
        <end position="158"/>
    </location>
</feature>
<feature type="compositionally biased region" description="Basic and acidic residues" evidence="3">
    <location>
        <begin position="125"/>
        <end position="140"/>
    </location>
</feature>
<accession>T0Y3I3</accession>
<sequence>MEAFRTQRETMKAQYSAAKASTQVGEAVTGLSEHMADVNLMMERAQDKTQQMQARAAALDSLTDSGVLDTIGISSGDDIDRQLQGTLTDSQVDAQLAALKQEMLPAPVRRPPARDGRHPGASHRCHIDADLVRPVKDDGGAHPGRGPVPAQPHREAPA</sequence>
<evidence type="ECO:0000256" key="2">
    <source>
        <dbReference type="SAM" id="Coils"/>
    </source>
</evidence>
<dbReference type="PANTHER" id="PTHR31088">
    <property type="entry name" value="MEMBRANE-ASSOCIATED PROTEIN VIPP1, CHLOROPLASTIC"/>
    <property type="match status" value="1"/>
</dbReference>
<reference evidence="4" key="2">
    <citation type="journal article" date="2014" name="ISME J.">
        <title>Microbial stratification in low pH oxic and suboxic macroscopic growths along an acid mine drainage.</title>
        <authorList>
            <person name="Mendez-Garcia C."/>
            <person name="Mesa V."/>
            <person name="Sprenger R.R."/>
            <person name="Richter M."/>
            <person name="Diez M.S."/>
            <person name="Solano J."/>
            <person name="Bargiela R."/>
            <person name="Golyshina O.V."/>
            <person name="Manteca A."/>
            <person name="Ramos J.L."/>
            <person name="Gallego J.R."/>
            <person name="Llorente I."/>
            <person name="Martins Dos Santos V.A."/>
            <person name="Jensen O.N."/>
            <person name="Pelaez A.I."/>
            <person name="Sanchez J."/>
            <person name="Ferrer M."/>
        </authorList>
    </citation>
    <scope>NUCLEOTIDE SEQUENCE</scope>
</reference>
<keyword evidence="2" id="KW-0175">Coiled coil</keyword>
<dbReference type="PANTHER" id="PTHR31088:SF6">
    <property type="entry name" value="PHAGE SHOCK PROTEIN A"/>
    <property type="match status" value="1"/>
</dbReference>
<evidence type="ECO:0000256" key="3">
    <source>
        <dbReference type="SAM" id="MobiDB-lite"/>
    </source>
</evidence>
<proteinExistence type="inferred from homology"/>
<name>T0Y3I3_9ZZZZ</name>
<feature type="coiled-coil region" evidence="2">
    <location>
        <begin position="35"/>
        <end position="62"/>
    </location>
</feature>
<reference evidence="4" key="1">
    <citation type="submission" date="2013-08" db="EMBL/GenBank/DDBJ databases">
        <authorList>
            <person name="Mendez C."/>
            <person name="Richter M."/>
            <person name="Ferrer M."/>
            <person name="Sanchez J."/>
        </authorList>
    </citation>
    <scope>NUCLEOTIDE SEQUENCE</scope>
</reference>
<comment type="caution">
    <text evidence="4">The sequence shown here is derived from an EMBL/GenBank/DDBJ whole genome shotgun (WGS) entry which is preliminary data.</text>
</comment>
<evidence type="ECO:0000256" key="1">
    <source>
        <dbReference type="ARBA" id="ARBA00043985"/>
    </source>
</evidence>
<evidence type="ECO:0000313" key="4">
    <source>
        <dbReference type="EMBL" id="EQD29606.1"/>
    </source>
</evidence>
<organism evidence="4">
    <name type="scientific">mine drainage metagenome</name>
    <dbReference type="NCBI Taxonomy" id="410659"/>
    <lineage>
        <taxon>unclassified sequences</taxon>
        <taxon>metagenomes</taxon>
        <taxon>ecological metagenomes</taxon>
    </lineage>
</organism>
<comment type="similarity">
    <text evidence="1">Belongs to the PspA/Vipp/IM30 family.</text>
</comment>
<protein>
    <submittedName>
        <fullName evidence="4">Phage shock protein A, PspA</fullName>
    </submittedName>
</protein>
<gene>
    <name evidence="4" type="ORF">B1B_18689</name>
</gene>